<comment type="caution">
    <text evidence="1">The sequence shown here is derived from an EMBL/GenBank/DDBJ whole genome shotgun (WGS) entry which is preliminary data.</text>
</comment>
<dbReference type="EMBL" id="ACKP02000022">
    <property type="protein sequence ID" value="EEX77309.1"/>
    <property type="molecule type" value="Genomic_DNA"/>
</dbReference>
<dbReference type="RefSeq" id="WP_006192590.1">
    <property type="nucleotide sequence ID" value="NC_015437.1"/>
</dbReference>
<name>C9LUZ9_SELS3</name>
<gene>
    <name evidence="1" type="ORF">SELSPUOL_01289</name>
</gene>
<dbReference type="STRING" id="546271.Selsp_2267"/>
<organism evidence="1 2">
    <name type="scientific">Selenomonas sputigena (strain ATCC 35185 / DSM 20758 / CCUG 44933 / VPI D19B-28)</name>
    <dbReference type="NCBI Taxonomy" id="546271"/>
    <lineage>
        <taxon>Bacteria</taxon>
        <taxon>Bacillati</taxon>
        <taxon>Bacillota</taxon>
        <taxon>Negativicutes</taxon>
        <taxon>Selenomonadales</taxon>
        <taxon>Selenomonadaceae</taxon>
        <taxon>Selenomonas</taxon>
    </lineage>
</organism>
<dbReference type="eggNOG" id="ENOG5033U71">
    <property type="taxonomic scope" value="Bacteria"/>
</dbReference>
<evidence type="ECO:0000313" key="2">
    <source>
        <dbReference type="Proteomes" id="UP000003505"/>
    </source>
</evidence>
<dbReference type="Proteomes" id="UP000003505">
    <property type="component" value="Unassembled WGS sequence"/>
</dbReference>
<accession>C9LUZ9</accession>
<proteinExistence type="predicted"/>
<dbReference type="AlphaFoldDB" id="C9LUZ9"/>
<protein>
    <submittedName>
        <fullName evidence="1">Uncharacterized protein</fullName>
    </submittedName>
</protein>
<sequence length="149" mass="16937">MAGSERNSPMSSIYIYNDYLRDLLKDAPCILAYDTAADYLGLWSGSMNPLTAKIYVCKPLHIEGTTEYLIPSFEAVEHENRLGLLCTTVNQTINDLLRADGDNQVIQESLATVYYTNGESFDSLRIDDDLLLAFEHYKDWAIEYYDEGK</sequence>
<reference evidence="1 2" key="1">
    <citation type="submission" date="2009-09" db="EMBL/GenBank/DDBJ databases">
        <authorList>
            <person name="Weinstock G."/>
            <person name="Sodergren E."/>
            <person name="Clifton S."/>
            <person name="Fulton L."/>
            <person name="Fulton B."/>
            <person name="Courtney L."/>
            <person name="Fronick C."/>
            <person name="Harrison M."/>
            <person name="Strong C."/>
            <person name="Farmer C."/>
            <person name="Delahaunty K."/>
            <person name="Markovic C."/>
            <person name="Hall O."/>
            <person name="Minx P."/>
            <person name="Tomlinson C."/>
            <person name="Mitreva M."/>
            <person name="Nelson J."/>
            <person name="Hou S."/>
            <person name="Wollam A."/>
            <person name="Pepin K.H."/>
            <person name="Johnson M."/>
            <person name="Bhonagiri V."/>
            <person name="Nash W.E."/>
            <person name="Warren W."/>
            <person name="Chinwalla A."/>
            <person name="Mardis E.R."/>
            <person name="Wilson R.K."/>
        </authorList>
    </citation>
    <scope>NUCLEOTIDE SEQUENCE [LARGE SCALE GENOMIC DNA]</scope>
    <source>
        <strain evidence="2">ATCC 35185 / DSM 20758 / VPI D19B-28</strain>
    </source>
</reference>
<evidence type="ECO:0000313" key="1">
    <source>
        <dbReference type="EMBL" id="EEX77309.1"/>
    </source>
</evidence>